<dbReference type="InterPro" id="IPR006626">
    <property type="entry name" value="PbH1"/>
</dbReference>
<evidence type="ECO:0000256" key="3">
    <source>
        <dbReference type="ARBA" id="ARBA00022512"/>
    </source>
</evidence>
<name>A0A3L6DD25_MAIZE</name>
<evidence type="ECO:0000256" key="4">
    <source>
        <dbReference type="ARBA" id="ARBA00022525"/>
    </source>
</evidence>
<dbReference type="Gene3D" id="2.160.20.10">
    <property type="entry name" value="Single-stranded right-handed beta-helix, Pectin lyase-like"/>
    <property type="match status" value="1"/>
</dbReference>
<accession>A0A3L6DD25</accession>
<dbReference type="InterPro" id="IPR012334">
    <property type="entry name" value="Pectin_lyas_fold"/>
</dbReference>
<gene>
    <name evidence="12" type="primary">PGLR_4</name>
    <name evidence="12" type="ORF">Zm00014a_023475</name>
</gene>
<dbReference type="InterPro" id="IPR000743">
    <property type="entry name" value="Glyco_hydro_28"/>
</dbReference>
<dbReference type="InterPro" id="IPR011050">
    <property type="entry name" value="Pectin_lyase_fold/virulence"/>
</dbReference>
<dbReference type="PANTHER" id="PTHR31375">
    <property type="match status" value="1"/>
</dbReference>
<dbReference type="GO" id="GO:0005975">
    <property type="term" value="P:carbohydrate metabolic process"/>
    <property type="evidence" value="ECO:0007669"/>
    <property type="project" value="InterPro"/>
</dbReference>
<reference evidence="12 13" key="1">
    <citation type="journal article" date="2018" name="Nat. Genet.">
        <title>Extensive intraspecific gene order and gene structural variations between Mo17 and other maize genomes.</title>
        <authorList>
            <person name="Sun S."/>
            <person name="Zhou Y."/>
            <person name="Chen J."/>
            <person name="Shi J."/>
            <person name="Zhao H."/>
            <person name="Zhao H."/>
            <person name="Song W."/>
            <person name="Zhang M."/>
            <person name="Cui Y."/>
            <person name="Dong X."/>
            <person name="Liu H."/>
            <person name="Ma X."/>
            <person name="Jiao Y."/>
            <person name="Wang B."/>
            <person name="Wei X."/>
            <person name="Stein J.C."/>
            <person name="Glaubitz J.C."/>
            <person name="Lu F."/>
            <person name="Yu G."/>
            <person name="Liang C."/>
            <person name="Fengler K."/>
            <person name="Li B."/>
            <person name="Rafalski A."/>
            <person name="Schnable P.S."/>
            <person name="Ware D.H."/>
            <person name="Buckler E.S."/>
            <person name="Lai J."/>
        </authorList>
    </citation>
    <scope>NUCLEOTIDE SEQUENCE [LARGE SCALE GENOMIC DNA]</scope>
    <source>
        <strain evidence="13">cv. Missouri 17</strain>
        <tissue evidence="12">Seedling</tissue>
    </source>
</reference>
<dbReference type="EMBL" id="NCVQ01000010">
    <property type="protein sequence ID" value="PWZ05471.1"/>
    <property type="molecule type" value="Genomic_DNA"/>
</dbReference>
<evidence type="ECO:0000256" key="7">
    <source>
        <dbReference type="ARBA" id="ARBA00023316"/>
    </source>
</evidence>
<dbReference type="GO" id="GO:0004650">
    <property type="term" value="F:polygalacturonase activity"/>
    <property type="evidence" value="ECO:0007669"/>
    <property type="project" value="InterPro"/>
</dbReference>
<keyword evidence="11" id="KW-1133">Transmembrane helix</keyword>
<comment type="subcellular location">
    <subcellularLocation>
        <location evidence="1">Secreted</location>
        <location evidence="1">Cell wall</location>
    </subcellularLocation>
</comment>
<evidence type="ECO:0000313" key="13">
    <source>
        <dbReference type="Proteomes" id="UP000251960"/>
    </source>
</evidence>
<evidence type="ECO:0000256" key="8">
    <source>
        <dbReference type="PROSITE-ProRule" id="PRU10052"/>
    </source>
</evidence>
<keyword evidence="6 9" id="KW-0326">Glycosidase</keyword>
<comment type="caution">
    <text evidence="12">The sequence shown here is derived from an EMBL/GenBank/DDBJ whole genome shotgun (WGS) entry which is preliminary data.</text>
</comment>
<keyword evidence="3" id="KW-0134">Cell wall</keyword>
<evidence type="ECO:0000256" key="9">
    <source>
        <dbReference type="RuleBase" id="RU361169"/>
    </source>
</evidence>
<dbReference type="SUPFAM" id="SSF51126">
    <property type="entry name" value="Pectin lyase-like"/>
    <property type="match status" value="1"/>
</dbReference>
<protein>
    <submittedName>
        <fullName evidence="12">Polygalacturonase</fullName>
    </submittedName>
</protein>
<evidence type="ECO:0000256" key="11">
    <source>
        <dbReference type="SAM" id="Phobius"/>
    </source>
</evidence>
<evidence type="ECO:0000256" key="2">
    <source>
        <dbReference type="ARBA" id="ARBA00008834"/>
    </source>
</evidence>
<dbReference type="AlphaFoldDB" id="A0A3L6DD25"/>
<dbReference type="ExpressionAtlas" id="A0A3L6DD25">
    <property type="expression patterns" value="baseline"/>
</dbReference>
<keyword evidence="5 9" id="KW-0378">Hydrolase</keyword>
<evidence type="ECO:0000256" key="6">
    <source>
        <dbReference type="ARBA" id="ARBA00023295"/>
    </source>
</evidence>
<comment type="similarity">
    <text evidence="2 9">Belongs to the glycosyl hydrolase 28 family.</text>
</comment>
<keyword evidence="7" id="KW-0961">Cell wall biogenesis/degradation</keyword>
<dbReference type="GO" id="GO:0071555">
    <property type="term" value="P:cell wall organization"/>
    <property type="evidence" value="ECO:0007669"/>
    <property type="project" value="UniProtKB-KW"/>
</dbReference>
<dbReference type="Proteomes" id="UP000251960">
    <property type="component" value="Chromosome 9"/>
</dbReference>
<evidence type="ECO:0000256" key="5">
    <source>
        <dbReference type="ARBA" id="ARBA00022801"/>
    </source>
</evidence>
<keyword evidence="4" id="KW-0964">Secreted</keyword>
<dbReference type="SMART" id="SM00710">
    <property type="entry name" value="PbH1"/>
    <property type="match status" value="5"/>
</dbReference>
<dbReference type="PROSITE" id="PS00502">
    <property type="entry name" value="POLYGALACTURONASE"/>
    <property type="match status" value="1"/>
</dbReference>
<keyword evidence="11" id="KW-0812">Transmembrane</keyword>
<sequence>MGGSTTTTTVVVMLIVVLHYYILLVVHGASWDEVSSEADGPAPAEGPDDELWLPRPGPPPRVVNVDDYGAGDAGVDAAEAFLAAWSEACNSSDGRSVFLVPEGKAYLLMPVSFRGPCRAASVAAMIKGTLEAPSDRSVWLERGLQEWITFEGVDRLRVLGGGTLDGNGMQWWINSCKLNRSAVRNACLMITLRHRPDGTFPDPPPPPMYVCMYVRGSARDSDELAIELGQALYLRRCTRLVVEELQVRDSMQMHVAIAYSRDVAVSRLSITAPAWSPNTDGIHVSNSREVSISRCNIATGDDCVSIVTGSTFVRVSSIFCGPGHGISIGSLGANNSWAHVSDVLVEKATLLGTTNGVRIKTWQGGYGYAERISFRDISMRNVTNPIIIDQNYCDSARTTTPSSCHDQMNCAHLENCLHEAREEARTNKCSPDRRAVEYDALRSSALRIHGLFERLNNCITAPGVTGFAESLHSLAASLASYVKKDEADTTVQFQQCIKILADKVYLLTR</sequence>
<keyword evidence="11" id="KW-0472">Membrane</keyword>
<feature type="active site" evidence="8">
    <location>
        <position position="324"/>
    </location>
</feature>
<evidence type="ECO:0000256" key="10">
    <source>
        <dbReference type="SAM" id="MobiDB-lite"/>
    </source>
</evidence>
<feature type="region of interest" description="Disordered" evidence="10">
    <location>
        <begin position="35"/>
        <end position="57"/>
    </location>
</feature>
<evidence type="ECO:0000313" key="12">
    <source>
        <dbReference type="EMBL" id="PWZ05471.1"/>
    </source>
</evidence>
<feature type="transmembrane region" description="Helical" evidence="11">
    <location>
        <begin position="6"/>
        <end position="26"/>
    </location>
</feature>
<evidence type="ECO:0000256" key="1">
    <source>
        <dbReference type="ARBA" id="ARBA00004191"/>
    </source>
</evidence>
<organism evidence="12 13">
    <name type="scientific">Zea mays</name>
    <name type="common">Maize</name>
    <dbReference type="NCBI Taxonomy" id="4577"/>
    <lineage>
        <taxon>Eukaryota</taxon>
        <taxon>Viridiplantae</taxon>
        <taxon>Streptophyta</taxon>
        <taxon>Embryophyta</taxon>
        <taxon>Tracheophyta</taxon>
        <taxon>Spermatophyta</taxon>
        <taxon>Magnoliopsida</taxon>
        <taxon>Liliopsida</taxon>
        <taxon>Poales</taxon>
        <taxon>Poaceae</taxon>
        <taxon>PACMAD clade</taxon>
        <taxon>Panicoideae</taxon>
        <taxon>Andropogonodae</taxon>
        <taxon>Andropogoneae</taxon>
        <taxon>Tripsacinae</taxon>
        <taxon>Zea</taxon>
    </lineage>
</organism>
<proteinExistence type="inferred from homology"/>
<dbReference type="Pfam" id="PF00295">
    <property type="entry name" value="Glyco_hydro_28"/>
    <property type="match status" value="2"/>
</dbReference>